<dbReference type="CDD" id="cd00430">
    <property type="entry name" value="PLPDE_III_AR"/>
    <property type="match status" value="1"/>
</dbReference>
<dbReference type="Pfam" id="PF01168">
    <property type="entry name" value="Ala_racemase_N"/>
    <property type="match status" value="1"/>
</dbReference>
<dbReference type="EMBL" id="CP019699">
    <property type="protein sequence ID" value="AQS54684.1"/>
    <property type="molecule type" value="Genomic_DNA"/>
</dbReference>
<dbReference type="PANTHER" id="PTHR30511:SF0">
    <property type="entry name" value="ALANINE RACEMASE, CATABOLIC-RELATED"/>
    <property type="match status" value="1"/>
</dbReference>
<organism evidence="9 10">
    <name type="scientific">Novibacillus thermophilus</name>
    <dbReference type="NCBI Taxonomy" id="1471761"/>
    <lineage>
        <taxon>Bacteria</taxon>
        <taxon>Bacillati</taxon>
        <taxon>Bacillota</taxon>
        <taxon>Bacilli</taxon>
        <taxon>Bacillales</taxon>
        <taxon>Thermoactinomycetaceae</taxon>
        <taxon>Novibacillus</taxon>
    </lineage>
</organism>
<dbReference type="GO" id="GO:0009252">
    <property type="term" value="P:peptidoglycan biosynthetic process"/>
    <property type="evidence" value="ECO:0007669"/>
    <property type="project" value="TreeGrafter"/>
</dbReference>
<evidence type="ECO:0000256" key="7">
    <source>
        <dbReference type="PIRSR" id="PIRSR600821-52"/>
    </source>
</evidence>
<evidence type="ECO:0000313" key="10">
    <source>
        <dbReference type="Proteomes" id="UP000188603"/>
    </source>
</evidence>
<comment type="similarity">
    <text evidence="5">Belongs to the alanine racemase family.</text>
</comment>
<gene>
    <name evidence="9" type="ORF">B0W44_01690</name>
</gene>
<dbReference type="GO" id="GO:0005829">
    <property type="term" value="C:cytosol"/>
    <property type="evidence" value="ECO:0007669"/>
    <property type="project" value="TreeGrafter"/>
</dbReference>
<dbReference type="SMART" id="SM01005">
    <property type="entry name" value="Ala_racemase_C"/>
    <property type="match status" value="1"/>
</dbReference>
<feature type="modified residue" description="N6-(pyridoxal phosphate)lysine" evidence="5 6">
    <location>
        <position position="40"/>
    </location>
</feature>
<dbReference type="AlphaFoldDB" id="A0A1U9K3T4"/>
<dbReference type="Gene3D" id="3.20.20.10">
    <property type="entry name" value="Alanine racemase"/>
    <property type="match status" value="1"/>
</dbReference>
<name>A0A1U9K3T4_9BACL</name>
<dbReference type="InterPro" id="IPR011079">
    <property type="entry name" value="Ala_racemase_C"/>
</dbReference>
<dbReference type="FunFam" id="3.20.20.10:FF:000002">
    <property type="entry name" value="Alanine racemase"/>
    <property type="match status" value="1"/>
</dbReference>
<dbReference type="InterPro" id="IPR000821">
    <property type="entry name" value="Ala_racemase"/>
</dbReference>
<dbReference type="GO" id="GO:0030632">
    <property type="term" value="P:D-alanine biosynthetic process"/>
    <property type="evidence" value="ECO:0007669"/>
    <property type="project" value="UniProtKB-UniRule"/>
</dbReference>
<dbReference type="NCBIfam" id="TIGR00492">
    <property type="entry name" value="alr"/>
    <property type="match status" value="1"/>
</dbReference>
<dbReference type="HAMAP" id="MF_01201">
    <property type="entry name" value="Ala_racemase"/>
    <property type="match status" value="1"/>
</dbReference>
<dbReference type="SUPFAM" id="SSF51419">
    <property type="entry name" value="PLP-binding barrel"/>
    <property type="match status" value="1"/>
</dbReference>
<dbReference type="GO" id="GO:0008784">
    <property type="term" value="F:alanine racemase activity"/>
    <property type="evidence" value="ECO:0007669"/>
    <property type="project" value="UniProtKB-UniRule"/>
</dbReference>
<evidence type="ECO:0000313" key="9">
    <source>
        <dbReference type="EMBL" id="AQS54684.1"/>
    </source>
</evidence>
<dbReference type="OrthoDB" id="9813814at2"/>
<dbReference type="RefSeq" id="WP_077718505.1">
    <property type="nucleotide sequence ID" value="NZ_CP019699.1"/>
</dbReference>
<protein>
    <recommendedName>
        <fullName evidence="5">Alanine racemase</fullName>
        <ecNumber evidence="5">5.1.1.1</ecNumber>
    </recommendedName>
</protein>
<dbReference type="SUPFAM" id="SSF50621">
    <property type="entry name" value="Alanine racemase C-terminal domain-like"/>
    <property type="match status" value="1"/>
</dbReference>
<dbReference type="InterPro" id="IPR029066">
    <property type="entry name" value="PLP-binding_barrel"/>
</dbReference>
<keyword evidence="10" id="KW-1185">Reference proteome</keyword>
<evidence type="ECO:0000256" key="6">
    <source>
        <dbReference type="PIRSR" id="PIRSR600821-50"/>
    </source>
</evidence>
<dbReference type="STRING" id="1471761.B0W44_01690"/>
<dbReference type="InterPro" id="IPR009006">
    <property type="entry name" value="Ala_racemase/Decarboxylase_C"/>
</dbReference>
<dbReference type="KEGG" id="ntr:B0W44_01690"/>
<dbReference type="Gene3D" id="2.40.37.10">
    <property type="entry name" value="Lyase, Ornithine Decarboxylase, Chain A, domain 1"/>
    <property type="match status" value="1"/>
</dbReference>
<reference evidence="9 10" key="1">
    <citation type="journal article" date="2015" name="Int. J. Syst. Evol. Microbiol.">
        <title>Novibacillus thermophilus gen. nov., sp. nov., a Gram-staining-negative and moderately thermophilic member of the family Thermoactinomycetaceae.</title>
        <authorList>
            <person name="Yang G."/>
            <person name="Chen J."/>
            <person name="Zhou S."/>
        </authorList>
    </citation>
    <scope>NUCLEOTIDE SEQUENCE [LARGE SCALE GENOMIC DNA]</scope>
    <source>
        <strain evidence="9 10">SG-1</strain>
    </source>
</reference>
<evidence type="ECO:0000256" key="5">
    <source>
        <dbReference type="HAMAP-Rule" id="MF_01201"/>
    </source>
</evidence>
<feature type="domain" description="Alanine racemase C-terminal" evidence="8">
    <location>
        <begin position="247"/>
        <end position="375"/>
    </location>
</feature>
<dbReference type="InterPro" id="IPR020622">
    <property type="entry name" value="Ala_racemase_pyridoxalP-BS"/>
</dbReference>
<dbReference type="Proteomes" id="UP000188603">
    <property type="component" value="Chromosome"/>
</dbReference>
<dbReference type="PANTHER" id="PTHR30511">
    <property type="entry name" value="ALANINE RACEMASE"/>
    <property type="match status" value="1"/>
</dbReference>
<comment type="function">
    <text evidence="5">Catalyzes the interconversion of L-alanine and D-alanine. May also act on other amino acids.</text>
</comment>
<dbReference type="GO" id="GO:0030170">
    <property type="term" value="F:pyridoxal phosphate binding"/>
    <property type="evidence" value="ECO:0007669"/>
    <property type="project" value="UniProtKB-UniRule"/>
</dbReference>
<proteinExistence type="inferred from homology"/>
<comment type="pathway">
    <text evidence="5">Amino-acid biosynthesis; D-alanine biosynthesis; D-alanine from L-alanine: step 1/1.</text>
</comment>
<feature type="binding site" evidence="5 7">
    <location>
        <position position="316"/>
    </location>
    <ligand>
        <name>substrate</name>
    </ligand>
</feature>
<dbReference type="Pfam" id="PF00842">
    <property type="entry name" value="Ala_racemase_C"/>
    <property type="match status" value="1"/>
</dbReference>
<keyword evidence="4 5" id="KW-0413">Isomerase</keyword>
<dbReference type="UniPathway" id="UPA00042">
    <property type="reaction ID" value="UER00497"/>
</dbReference>
<dbReference type="PRINTS" id="PR00992">
    <property type="entry name" value="ALARACEMASE"/>
</dbReference>
<feature type="active site" description="Proton acceptor; specific for L-alanine" evidence="5">
    <location>
        <position position="268"/>
    </location>
</feature>
<comment type="catalytic activity">
    <reaction evidence="1 5">
        <text>L-alanine = D-alanine</text>
        <dbReference type="Rhea" id="RHEA:20249"/>
        <dbReference type="ChEBI" id="CHEBI:57416"/>
        <dbReference type="ChEBI" id="CHEBI:57972"/>
        <dbReference type="EC" id="5.1.1.1"/>
    </reaction>
</comment>
<dbReference type="FunFam" id="2.40.37.10:FF:000006">
    <property type="entry name" value="Alanine racemase"/>
    <property type="match status" value="1"/>
</dbReference>
<dbReference type="PROSITE" id="PS00395">
    <property type="entry name" value="ALANINE_RACEMASE"/>
    <property type="match status" value="1"/>
</dbReference>
<comment type="cofactor">
    <cofactor evidence="2 5 6">
        <name>pyridoxal 5'-phosphate</name>
        <dbReference type="ChEBI" id="CHEBI:597326"/>
    </cofactor>
</comment>
<dbReference type="EC" id="5.1.1.1" evidence="5"/>
<evidence type="ECO:0000256" key="3">
    <source>
        <dbReference type="ARBA" id="ARBA00022898"/>
    </source>
</evidence>
<feature type="active site" description="Proton acceptor; specific for D-alanine" evidence="5">
    <location>
        <position position="40"/>
    </location>
</feature>
<accession>A0A1U9K3T4</accession>
<keyword evidence="3 5" id="KW-0663">Pyridoxal phosphate</keyword>
<feature type="binding site" evidence="5 7">
    <location>
        <position position="138"/>
    </location>
    <ligand>
        <name>substrate</name>
    </ligand>
</feature>
<evidence type="ECO:0000256" key="2">
    <source>
        <dbReference type="ARBA" id="ARBA00001933"/>
    </source>
</evidence>
<dbReference type="InterPro" id="IPR001608">
    <property type="entry name" value="Ala_racemase_N"/>
</dbReference>
<evidence type="ECO:0000259" key="8">
    <source>
        <dbReference type="SMART" id="SM01005"/>
    </source>
</evidence>
<evidence type="ECO:0000256" key="4">
    <source>
        <dbReference type="ARBA" id="ARBA00023235"/>
    </source>
</evidence>
<evidence type="ECO:0000256" key="1">
    <source>
        <dbReference type="ARBA" id="ARBA00000316"/>
    </source>
</evidence>
<sequence length="382" mass="41931">MLDSFYRDTVAEIDLDAVAHNVRAFRAWLPPRTAIMATVKANGYGHGAEPVAREALDNGATFLGVATLDEAIELQDAGIRAPILVMGYIPVRGLAEAIARKIRITVYDPDHAAQVKEASAAVGKRAVVHLKADTGMGRLGVRLHEVPPLVEQLLDTRFFELEGLFTHFARADERDKQYTHWQANNLKMILQKCKRMGASFSLVHCGNSAAAIDLPQYGFNMVRIGISLYGLYPSAEVKRQNVALKPVMSLKTKIVHVKRVQAGTGISYGSTYRTKKEETIATLPIGYADGYNRLLSNRGQALVQGKRVPIVGRICMDQTMLALPDGLKARVGDEVVLYGKQGGEELPVDEVAKWLGTINYEVTCMVNRRVPASTCETAARSR</sequence>